<dbReference type="Pfam" id="PF13833">
    <property type="entry name" value="EF-hand_8"/>
    <property type="match status" value="1"/>
</dbReference>
<dbReference type="EMBL" id="BJWL01000267">
    <property type="protein sequence ID" value="GFS36962.1"/>
    <property type="molecule type" value="Genomic_DNA"/>
</dbReference>
<dbReference type="PANTHER" id="PTHR10891">
    <property type="entry name" value="EF-HAND CALCIUM-BINDING DOMAIN CONTAINING PROTEIN"/>
    <property type="match status" value="1"/>
</dbReference>
<comment type="caution">
    <text evidence="7">The sequence shown here is derived from an EMBL/GenBank/DDBJ whole genome shotgun (WGS) entry which is preliminary data.</text>
</comment>
<evidence type="ECO:0000256" key="5">
    <source>
        <dbReference type="SAM" id="MobiDB-lite"/>
    </source>
</evidence>
<keyword evidence="3" id="KW-0677">Repeat</keyword>
<dbReference type="InterPro" id="IPR011992">
    <property type="entry name" value="EF-hand-dom_pair"/>
</dbReference>
<keyword evidence="2" id="KW-0479">Metal-binding</keyword>
<dbReference type="GO" id="GO:0005737">
    <property type="term" value="C:cytoplasm"/>
    <property type="evidence" value="ECO:0007669"/>
    <property type="project" value="UniProtKB-ARBA"/>
</dbReference>
<evidence type="ECO:0000259" key="6">
    <source>
        <dbReference type="PROSITE" id="PS50222"/>
    </source>
</evidence>
<dbReference type="SUPFAM" id="SSF47473">
    <property type="entry name" value="EF-hand"/>
    <property type="match status" value="1"/>
</dbReference>
<name>A0A7J0DM26_9ERIC</name>
<evidence type="ECO:0000313" key="7">
    <source>
        <dbReference type="EMBL" id="GFS36962.1"/>
    </source>
</evidence>
<comment type="function">
    <text evidence="1">Potential calcium sensor.</text>
</comment>
<accession>A0A7J0DM26</accession>
<dbReference type="Gene3D" id="1.10.238.10">
    <property type="entry name" value="EF-hand"/>
    <property type="match status" value="2"/>
</dbReference>
<dbReference type="InterPro" id="IPR018247">
    <property type="entry name" value="EF_Hand_1_Ca_BS"/>
</dbReference>
<dbReference type="SMART" id="SM00054">
    <property type="entry name" value="EFh"/>
    <property type="match status" value="3"/>
</dbReference>
<dbReference type="InterPro" id="IPR039647">
    <property type="entry name" value="EF_hand_pair_protein_CML-like"/>
</dbReference>
<organism evidence="7 8">
    <name type="scientific">Actinidia rufa</name>
    <dbReference type="NCBI Taxonomy" id="165716"/>
    <lineage>
        <taxon>Eukaryota</taxon>
        <taxon>Viridiplantae</taxon>
        <taxon>Streptophyta</taxon>
        <taxon>Embryophyta</taxon>
        <taxon>Tracheophyta</taxon>
        <taxon>Spermatophyta</taxon>
        <taxon>Magnoliopsida</taxon>
        <taxon>eudicotyledons</taxon>
        <taxon>Gunneridae</taxon>
        <taxon>Pentapetalae</taxon>
        <taxon>asterids</taxon>
        <taxon>Ericales</taxon>
        <taxon>Actinidiaceae</taxon>
        <taxon>Actinidia</taxon>
    </lineage>
</organism>
<dbReference type="GO" id="GO:0005509">
    <property type="term" value="F:calcium ion binding"/>
    <property type="evidence" value="ECO:0007669"/>
    <property type="project" value="InterPro"/>
</dbReference>
<feature type="domain" description="EF-hand" evidence="6">
    <location>
        <begin position="166"/>
        <end position="198"/>
    </location>
</feature>
<feature type="domain" description="EF-hand" evidence="6">
    <location>
        <begin position="129"/>
        <end position="164"/>
    </location>
</feature>
<protein>
    <submittedName>
        <fullName evidence="7">Calcium-binding EF-hand family protein</fullName>
    </submittedName>
</protein>
<proteinExistence type="predicted"/>
<dbReference type="InterPro" id="IPR002048">
    <property type="entry name" value="EF_hand_dom"/>
</dbReference>
<keyword evidence="8" id="KW-1185">Reference proteome</keyword>
<evidence type="ECO:0000256" key="3">
    <source>
        <dbReference type="ARBA" id="ARBA00022737"/>
    </source>
</evidence>
<evidence type="ECO:0000256" key="2">
    <source>
        <dbReference type="ARBA" id="ARBA00022723"/>
    </source>
</evidence>
<feature type="compositionally biased region" description="Low complexity" evidence="5">
    <location>
        <begin position="22"/>
        <end position="40"/>
    </location>
</feature>
<reference evidence="8" key="1">
    <citation type="submission" date="2019-07" db="EMBL/GenBank/DDBJ databases">
        <title>De Novo Assembly of kiwifruit Actinidia rufa.</title>
        <authorList>
            <person name="Sugita-Konishi S."/>
            <person name="Sato K."/>
            <person name="Mori E."/>
            <person name="Abe Y."/>
            <person name="Kisaki G."/>
            <person name="Hamano K."/>
            <person name="Suezawa K."/>
            <person name="Otani M."/>
            <person name="Fukuda T."/>
            <person name="Manabe T."/>
            <person name="Gomi K."/>
            <person name="Tabuchi M."/>
            <person name="Akimitsu K."/>
            <person name="Kataoka I."/>
        </authorList>
    </citation>
    <scope>NUCLEOTIDE SEQUENCE [LARGE SCALE GENOMIC DNA]</scope>
    <source>
        <strain evidence="8">cv. Fuchu</strain>
    </source>
</reference>
<dbReference type="PROSITE" id="PS00018">
    <property type="entry name" value="EF_HAND_1"/>
    <property type="match status" value="2"/>
</dbReference>
<evidence type="ECO:0000256" key="4">
    <source>
        <dbReference type="ARBA" id="ARBA00022837"/>
    </source>
</evidence>
<keyword evidence="4" id="KW-0106">Calcium</keyword>
<feature type="compositionally biased region" description="Basic residues" evidence="5">
    <location>
        <begin position="44"/>
        <end position="53"/>
    </location>
</feature>
<dbReference type="Proteomes" id="UP000585474">
    <property type="component" value="Unassembled WGS sequence"/>
</dbReference>
<gene>
    <name evidence="7" type="ORF">Acr_00g0048930</name>
</gene>
<feature type="region of interest" description="Disordered" evidence="5">
    <location>
        <begin position="22"/>
        <end position="61"/>
    </location>
</feature>
<dbReference type="OrthoDB" id="26525at2759"/>
<dbReference type="AlphaFoldDB" id="A0A7J0DM26"/>
<dbReference type="Pfam" id="PF13499">
    <property type="entry name" value="EF-hand_7"/>
    <property type="match status" value="1"/>
</dbReference>
<dbReference type="CDD" id="cd00051">
    <property type="entry name" value="EFh"/>
    <property type="match status" value="1"/>
</dbReference>
<dbReference type="PROSITE" id="PS50222">
    <property type="entry name" value="EF_HAND_2"/>
    <property type="match status" value="2"/>
</dbReference>
<sequence>MKLIIKINPKHLFRFKKSRSVSRSDPLSFSGSSSSDSSDLSVEHHHHHNHKSASGKETPTSVLRSKSLAISEISGDWSDITRQQLVEVLRHVGTEPPTDEELALMLSEVECCGDGSISLEEFGEMGSACDSEELKETFEFFDADGDGRITAEELHAVFAAIGDERCTIDECRRMISLVDKNGDGFVCFEDFSRMMEQR</sequence>
<evidence type="ECO:0000256" key="1">
    <source>
        <dbReference type="ARBA" id="ARBA00003291"/>
    </source>
</evidence>
<evidence type="ECO:0000313" key="8">
    <source>
        <dbReference type="Proteomes" id="UP000585474"/>
    </source>
</evidence>
<dbReference type="FunFam" id="1.10.238.10:FF:000089">
    <property type="entry name" value="calmodulin-like protein 3"/>
    <property type="match status" value="1"/>
</dbReference>